<evidence type="ECO:0000256" key="3">
    <source>
        <dbReference type="ARBA" id="ARBA00023187"/>
    </source>
</evidence>
<dbReference type="InterPro" id="IPR035979">
    <property type="entry name" value="RBD_domain_sf"/>
</dbReference>
<gene>
    <name evidence="7" type="ORF">D9Q98_002704</name>
</gene>
<evidence type="ECO:0000313" key="8">
    <source>
        <dbReference type="Proteomes" id="UP001055712"/>
    </source>
</evidence>
<dbReference type="Gene3D" id="3.30.70.330">
    <property type="match status" value="2"/>
</dbReference>
<proteinExistence type="predicted"/>
<dbReference type="PANTHER" id="PTHR23139">
    <property type="entry name" value="RNA-BINDING PROTEIN"/>
    <property type="match status" value="1"/>
</dbReference>
<dbReference type="InterPro" id="IPR000504">
    <property type="entry name" value="RRM_dom"/>
</dbReference>
<evidence type="ECO:0000256" key="5">
    <source>
        <dbReference type="SAM" id="MobiDB-lite"/>
    </source>
</evidence>
<evidence type="ECO:0000313" key="7">
    <source>
        <dbReference type="EMBL" id="KAI3434637.1"/>
    </source>
</evidence>
<evidence type="ECO:0000256" key="1">
    <source>
        <dbReference type="ARBA" id="ARBA00022664"/>
    </source>
</evidence>
<dbReference type="CDD" id="cd12232">
    <property type="entry name" value="RRM3_U2AF65"/>
    <property type="match status" value="1"/>
</dbReference>
<evidence type="ECO:0000256" key="4">
    <source>
        <dbReference type="PROSITE-ProRule" id="PRU00176"/>
    </source>
</evidence>
<dbReference type="GO" id="GO:0006397">
    <property type="term" value="P:mRNA processing"/>
    <property type="evidence" value="ECO:0007669"/>
    <property type="project" value="UniProtKB-KW"/>
</dbReference>
<dbReference type="GO" id="GO:0008380">
    <property type="term" value="P:RNA splicing"/>
    <property type="evidence" value="ECO:0007669"/>
    <property type="project" value="UniProtKB-KW"/>
</dbReference>
<sequence>MSEGAAHPVAPTGDDQPPSGVDQQMEEARGARSKSREVRDSKERRRSRSRDRKDRRRSRSRGQRSRRSRSRSKDRRRRSRSRDKDSRRRSRSRGDRRRSRSRDRRRRSRSRGDAYGYQGRVGRSSGRDLDPTLNFHDPFAALRSANQAHDPAEIQRQMQEQQLRARQLVLQQQAASAVAAASKTQREVYVGNLTAGLVTADMLRQLFNSTMLAAFPDMAAGVDPVVNVSVHTEGRYAFVELRTAEMSTASLQLNGQVQLLGATLSIGRPSGYVDPGKAAAAATVAAEALAKFQAESQALRRQTGQLTDELMQSEDTCYVEIRGMITADVLADDAEYGDVLADIHEECSKQGTVLRVVVPRPPVASQAAELMGTSGYGSVFVQFLDLEGAVKARQAIHGRMFAGNTVEAVFLQPQQFMDAIVPAALPAAAQLAAAPAPGATPLDPVLGAPAAVPSPPLPDAAALPEQLAIAPEVAVPEMPPVG</sequence>
<reference evidence="7" key="1">
    <citation type="journal article" date="2019" name="Plant J.">
        <title>Chlorella vulgaris genome assembly and annotation reveals the molecular basis for metabolic acclimation to high light conditions.</title>
        <authorList>
            <person name="Cecchin M."/>
            <person name="Marcolungo L."/>
            <person name="Rossato M."/>
            <person name="Girolomoni L."/>
            <person name="Cosentino E."/>
            <person name="Cuine S."/>
            <person name="Li-Beisson Y."/>
            <person name="Delledonne M."/>
            <person name="Ballottari M."/>
        </authorList>
    </citation>
    <scope>NUCLEOTIDE SEQUENCE</scope>
    <source>
        <strain evidence="7">211/11P</strain>
    </source>
</reference>
<dbReference type="SUPFAM" id="SSF54928">
    <property type="entry name" value="RNA-binding domain, RBD"/>
    <property type="match status" value="2"/>
</dbReference>
<dbReference type="InterPro" id="IPR012677">
    <property type="entry name" value="Nucleotide-bd_a/b_plait_sf"/>
</dbReference>
<keyword evidence="1" id="KW-0507">mRNA processing</keyword>
<accession>A0A9D4TTZ2</accession>
<dbReference type="OrthoDB" id="10266058at2759"/>
<protein>
    <recommendedName>
        <fullName evidence="6">RRM domain-containing protein</fullName>
    </recommendedName>
</protein>
<dbReference type="EMBL" id="SIDB01000003">
    <property type="protein sequence ID" value="KAI3434637.1"/>
    <property type="molecule type" value="Genomic_DNA"/>
</dbReference>
<feature type="compositionally biased region" description="Basic residues" evidence="5">
    <location>
        <begin position="44"/>
        <end position="109"/>
    </location>
</feature>
<organism evidence="7 8">
    <name type="scientific">Chlorella vulgaris</name>
    <name type="common">Green alga</name>
    <dbReference type="NCBI Taxonomy" id="3077"/>
    <lineage>
        <taxon>Eukaryota</taxon>
        <taxon>Viridiplantae</taxon>
        <taxon>Chlorophyta</taxon>
        <taxon>core chlorophytes</taxon>
        <taxon>Trebouxiophyceae</taxon>
        <taxon>Chlorellales</taxon>
        <taxon>Chlorellaceae</taxon>
        <taxon>Chlorella clade</taxon>
        <taxon>Chlorella</taxon>
    </lineage>
</organism>
<keyword evidence="8" id="KW-1185">Reference proteome</keyword>
<dbReference type="AlphaFoldDB" id="A0A9D4TTZ2"/>
<dbReference type="PROSITE" id="PS50102">
    <property type="entry name" value="RRM"/>
    <property type="match status" value="1"/>
</dbReference>
<feature type="region of interest" description="Disordered" evidence="5">
    <location>
        <begin position="1"/>
        <end position="129"/>
    </location>
</feature>
<reference evidence="7" key="2">
    <citation type="submission" date="2020-11" db="EMBL/GenBank/DDBJ databases">
        <authorList>
            <person name="Cecchin M."/>
            <person name="Marcolungo L."/>
            <person name="Rossato M."/>
            <person name="Girolomoni L."/>
            <person name="Cosentino E."/>
            <person name="Cuine S."/>
            <person name="Li-Beisson Y."/>
            <person name="Delledonne M."/>
            <person name="Ballottari M."/>
        </authorList>
    </citation>
    <scope>NUCLEOTIDE SEQUENCE</scope>
    <source>
        <strain evidence="7">211/11P</strain>
        <tissue evidence="7">Whole cell</tissue>
    </source>
</reference>
<feature type="compositionally biased region" description="Basic and acidic residues" evidence="5">
    <location>
        <begin position="26"/>
        <end position="43"/>
    </location>
</feature>
<keyword evidence="2 4" id="KW-0694">RNA-binding</keyword>
<evidence type="ECO:0000256" key="2">
    <source>
        <dbReference type="ARBA" id="ARBA00022884"/>
    </source>
</evidence>
<keyword evidence="3" id="KW-0508">mRNA splicing</keyword>
<comment type="caution">
    <text evidence="7">The sequence shown here is derived from an EMBL/GenBank/DDBJ whole genome shotgun (WGS) entry which is preliminary data.</text>
</comment>
<dbReference type="Proteomes" id="UP001055712">
    <property type="component" value="Unassembled WGS sequence"/>
</dbReference>
<feature type="domain" description="RRM" evidence="6">
    <location>
        <begin position="186"/>
        <end position="271"/>
    </location>
</feature>
<dbReference type="GO" id="GO:0003723">
    <property type="term" value="F:RNA binding"/>
    <property type="evidence" value="ECO:0007669"/>
    <property type="project" value="UniProtKB-UniRule"/>
</dbReference>
<evidence type="ECO:0000259" key="6">
    <source>
        <dbReference type="PROSITE" id="PS50102"/>
    </source>
</evidence>
<name>A0A9D4TTZ2_CHLVU</name>